<evidence type="ECO:0008006" key="5">
    <source>
        <dbReference type="Google" id="ProtNLM"/>
    </source>
</evidence>
<sequence length="330" mass="35485">MRLTWPLTGRDEELQTIADAMSDPTLAGIVLCGAAGVGKSRVARDALHAMASTQTRTRWAVGSASARALPLGAFASWSPSAADSLQLVRGVIDSLTTTPEGSDVILGVDDAHLLDDLSVFVLHQIIQRRAAKIILTIRDGEPMPPGLEDVRSSGELGRLDLQPLSREEISTLLAATLNGPVASDTAQRLWALTRGNALYLRNIVDQEVADGRLARCRGMWTWTGDIAIPSSLVELIESRMRGLPPAAGEVVDLLAVGEPLDLAALRRIAEPAGIEEAEVRGLITLKSNDVRLAHPLYGEVRRARAAQTRLRRLPKTGTTNRDELAALLSR</sequence>
<dbReference type="GO" id="GO:0005737">
    <property type="term" value="C:cytoplasm"/>
    <property type="evidence" value="ECO:0007669"/>
    <property type="project" value="TreeGrafter"/>
</dbReference>
<evidence type="ECO:0000256" key="1">
    <source>
        <dbReference type="ARBA" id="ARBA00022741"/>
    </source>
</evidence>
<dbReference type="SUPFAM" id="SSF52540">
    <property type="entry name" value="P-loop containing nucleoside triphosphate hydrolases"/>
    <property type="match status" value="1"/>
</dbReference>
<dbReference type="AlphaFoldDB" id="A0A1A0ML24"/>
<dbReference type="PANTHER" id="PTHR16305">
    <property type="entry name" value="TESTICULAR SOLUBLE ADENYLYL CYCLASE"/>
    <property type="match status" value="1"/>
</dbReference>
<evidence type="ECO:0000256" key="2">
    <source>
        <dbReference type="ARBA" id="ARBA00022840"/>
    </source>
</evidence>
<proteinExistence type="predicted"/>
<accession>A0A1A0ML24</accession>
<dbReference type="EMBL" id="LZSF01000178">
    <property type="protein sequence ID" value="OBA85473.1"/>
    <property type="molecule type" value="Genomic_DNA"/>
</dbReference>
<comment type="caution">
    <text evidence="3">The sequence shown here is derived from an EMBL/GenBank/DDBJ whole genome shotgun (WGS) entry which is preliminary data.</text>
</comment>
<gene>
    <name evidence="3" type="ORF">A5642_24065</name>
</gene>
<dbReference type="Gene3D" id="3.40.50.300">
    <property type="entry name" value="P-loop containing nucleotide triphosphate hydrolases"/>
    <property type="match status" value="1"/>
</dbReference>
<dbReference type="InterPro" id="IPR027417">
    <property type="entry name" value="P-loop_NTPase"/>
</dbReference>
<name>A0A1A0ML24_MYCMU</name>
<reference evidence="3 4" key="1">
    <citation type="submission" date="2016-06" db="EMBL/GenBank/DDBJ databases">
        <authorList>
            <person name="Kjaerup R.B."/>
            <person name="Dalgaard T.S."/>
            <person name="Juul-Madsen H.R."/>
        </authorList>
    </citation>
    <scope>NUCLEOTIDE SEQUENCE [LARGE SCALE GENOMIC DNA]</scope>
    <source>
        <strain evidence="3 4">1199456.5</strain>
    </source>
</reference>
<dbReference type="PANTHER" id="PTHR16305:SF28">
    <property type="entry name" value="GUANYLATE CYCLASE DOMAIN-CONTAINING PROTEIN"/>
    <property type="match status" value="1"/>
</dbReference>
<dbReference type="Proteomes" id="UP000093962">
    <property type="component" value="Unassembled WGS sequence"/>
</dbReference>
<dbReference type="GO" id="GO:0004016">
    <property type="term" value="F:adenylate cyclase activity"/>
    <property type="evidence" value="ECO:0007669"/>
    <property type="project" value="TreeGrafter"/>
</dbReference>
<dbReference type="OrthoDB" id="3197423at2"/>
<evidence type="ECO:0000313" key="3">
    <source>
        <dbReference type="EMBL" id="OBA85473.1"/>
    </source>
</evidence>
<protein>
    <recommendedName>
        <fullName evidence="5">Helix-turn-helix transcriptional regulator</fullName>
    </recommendedName>
</protein>
<dbReference type="GO" id="GO:0005524">
    <property type="term" value="F:ATP binding"/>
    <property type="evidence" value="ECO:0007669"/>
    <property type="project" value="UniProtKB-KW"/>
</dbReference>
<keyword evidence="1" id="KW-0547">Nucleotide-binding</keyword>
<evidence type="ECO:0000313" key="4">
    <source>
        <dbReference type="Proteomes" id="UP000093962"/>
    </source>
</evidence>
<keyword evidence="2" id="KW-0067">ATP-binding</keyword>
<dbReference type="RefSeq" id="WP_064859576.1">
    <property type="nucleotide sequence ID" value="NZ_LZSF01000178.1"/>
</dbReference>
<organism evidence="3 4">
    <name type="scientific">Mycolicibacterium mucogenicum</name>
    <name type="common">Mycobacterium mucogenicum</name>
    <dbReference type="NCBI Taxonomy" id="56689"/>
    <lineage>
        <taxon>Bacteria</taxon>
        <taxon>Bacillati</taxon>
        <taxon>Actinomycetota</taxon>
        <taxon>Actinomycetes</taxon>
        <taxon>Mycobacteriales</taxon>
        <taxon>Mycobacteriaceae</taxon>
        <taxon>Mycolicibacterium</taxon>
    </lineage>
</organism>